<evidence type="ECO:0000313" key="2">
    <source>
        <dbReference type="EMBL" id="MBO8466750.1"/>
    </source>
</evidence>
<proteinExistence type="predicted"/>
<feature type="signal peptide" evidence="1">
    <location>
        <begin position="1"/>
        <end position="24"/>
    </location>
</feature>
<dbReference type="EMBL" id="JADIMH010000015">
    <property type="protein sequence ID" value="MBO8466750.1"/>
    <property type="molecule type" value="Genomic_DNA"/>
</dbReference>
<reference evidence="2" key="1">
    <citation type="submission" date="2020-10" db="EMBL/GenBank/DDBJ databases">
        <authorList>
            <person name="Gilroy R."/>
        </authorList>
    </citation>
    <scope>NUCLEOTIDE SEQUENCE</scope>
    <source>
        <strain evidence="2">B1-15692</strain>
    </source>
</reference>
<organism evidence="2 3">
    <name type="scientific">Candidatus Cryptobacteroides faecipullorum</name>
    <dbReference type="NCBI Taxonomy" id="2840764"/>
    <lineage>
        <taxon>Bacteria</taxon>
        <taxon>Pseudomonadati</taxon>
        <taxon>Bacteroidota</taxon>
        <taxon>Bacteroidia</taxon>
        <taxon>Bacteroidales</taxon>
        <taxon>Candidatus Cryptobacteroides</taxon>
    </lineage>
</organism>
<sequence length="893" mass="97987">MTKKIIRIFIFAASVLLSASLSVAQNVPPLPVDPSVTYGVLPDNISYYIVSNPTDKGFADFSLVWRLGTPERKDTAALSSCPERTAVSKDEALRIARKALAGTSLFSSRTPDRFLRDNGVQGSSCGYIEMKDSALVFRFSNVNLNRGESFLDSLFLLAFDLVREYSVTVHKKGASDCGQAIIVSGDIDRNAIYSKIRLMSFFVPDIGPEEPSYDYKWCPADSLKCISVTDRDGKTASVTAEYSFPRIPREYMGTALPAVSEQMGQELGMILEARLRKGLYEEGIPVSDVGYRFTGSSQWSGDEKYTVRVNAAREDVPDVIAVLSSVLSQLSAGGITLKEYAQVKKAVGRHLGYQARTYVKNNSENIDRCISSFLYGTALASPAERYSFFEASGLPDSAGLRYFNRFVSSLVGSTGNMTLTCVSDSSEVTDIGMKEIFRRSWNDTSCVLAPHVSSYSDTAAFDILPGKCKISRTRKESMSGGTVWTFSNGMKVVYKHLPAGGRFWYSLVLKKGFSSVPDLEPGQGAFFSDILGLYKVAGMKHDDFDSLLSAMDIVMERNVGPVDMSLSGNAASGSLEFLLKSLVSISKDSAADSAAFDYYLKCEKLKLQETGGVEERLVAIDSIISPDFRYSSFKAPSRLTRDLLHVSDSYFRNQFERINDGVLVLVGDLDEFALKKTLQEYVGSFPVSKRMLPVRVQGAELVSGGSTYTVNGRETSLDVVMSVPARLDIQSYMASEMAAMALYDAAVASMAGMAASLNVSGNFSTVPSERLNIAVSVDACDTAYFAEGVTGMKPVRALFALRSVLRTLSMENLPQSMLDTYKSTLKNAISSRSNDPDYWVEAVSRRFIYGKDFHTDYSGKIDAVTADNVREIIYSLDNGAKVEYIVRPKRKTK</sequence>
<comment type="caution">
    <text evidence="2">The sequence shown here is derived from an EMBL/GenBank/DDBJ whole genome shotgun (WGS) entry which is preliminary data.</text>
</comment>
<name>A0A9D9I708_9BACT</name>
<keyword evidence="1" id="KW-0732">Signal</keyword>
<gene>
    <name evidence="2" type="ORF">IAB99_03175</name>
</gene>
<dbReference type="Gene3D" id="3.30.830.10">
    <property type="entry name" value="Metalloenzyme, LuxS/M16 peptidase-like"/>
    <property type="match status" value="1"/>
</dbReference>
<dbReference type="AlphaFoldDB" id="A0A9D9I708"/>
<dbReference type="Proteomes" id="UP000823660">
    <property type="component" value="Unassembled WGS sequence"/>
</dbReference>
<evidence type="ECO:0008006" key="4">
    <source>
        <dbReference type="Google" id="ProtNLM"/>
    </source>
</evidence>
<dbReference type="SUPFAM" id="SSF63411">
    <property type="entry name" value="LuxS/MPP-like metallohydrolase"/>
    <property type="match status" value="2"/>
</dbReference>
<accession>A0A9D9I708</accession>
<dbReference type="GO" id="GO:0046872">
    <property type="term" value="F:metal ion binding"/>
    <property type="evidence" value="ECO:0007669"/>
    <property type="project" value="InterPro"/>
</dbReference>
<dbReference type="InterPro" id="IPR011249">
    <property type="entry name" value="Metalloenz_LuxS/M16"/>
</dbReference>
<feature type="chain" id="PRO_5038438487" description="Peptidase M16 inactive domain protein" evidence="1">
    <location>
        <begin position="25"/>
        <end position="893"/>
    </location>
</feature>
<protein>
    <recommendedName>
        <fullName evidence="4">Peptidase M16 inactive domain protein</fullName>
    </recommendedName>
</protein>
<evidence type="ECO:0000256" key="1">
    <source>
        <dbReference type="SAM" id="SignalP"/>
    </source>
</evidence>
<evidence type="ECO:0000313" key="3">
    <source>
        <dbReference type="Proteomes" id="UP000823660"/>
    </source>
</evidence>
<reference evidence="2" key="2">
    <citation type="journal article" date="2021" name="PeerJ">
        <title>Extensive microbial diversity within the chicken gut microbiome revealed by metagenomics and culture.</title>
        <authorList>
            <person name="Gilroy R."/>
            <person name="Ravi A."/>
            <person name="Getino M."/>
            <person name="Pursley I."/>
            <person name="Horton D.L."/>
            <person name="Alikhan N.F."/>
            <person name="Baker D."/>
            <person name="Gharbi K."/>
            <person name="Hall N."/>
            <person name="Watson M."/>
            <person name="Adriaenssens E.M."/>
            <person name="Foster-Nyarko E."/>
            <person name="Jarju S."/>
            <person name="Secka A."/>
            <person name="Antonio M."/>
            <person name="Oren A."/>
            <person name="Chaudhuri R.R."/>
            <person name="La Ragione R."/>
            <person name="Hildebrand F."/>
            <person name="Pallen M.J."/>
        </authorList>
    </citation>
    <scope>NUCLEOTIDE SEQUENCE</scope>
    <source>
        <strain evidence="2">B1-15692</strain>
    </source>
</reference>